<feature type="domain" description="Carrier" evidence="1">
    <location>
        <begin position="9"/>
        <end position="84"/>
    </location>
</feature>
<dbReference type="Gene3D" id="1.10.1200.10">
    <property type="entry name" value="ACP-like"/>
    <property type="match status" value="1"/>
</dbReference>
<evidence type="ECO:0000313" key="3">
    <source>
        <dbReference type="Proteomes" id="UP001183615"/>
    </source>
</evidence>
<proteinExistence type="predicted"/>
<evidence type="ECO:0000313" key="2">
    <source>
        <dbReference type="EMBL" id="MDT0443504.1"/>
    </source>
</evidence>
<dbReference type="Proteomes" id="UP001183615">
    <property type="component" value="Unassembled WGS sequence"/>
</dbReference>
<dbReference type="InterPro" id="IPR009081">
    <property type="entry name" value="PP-bd_ACP"/>
</dbReference>
<organism evidence="2 3">
    <name type="scientific">Streptomyces johnsoniae</name>
    <dbReference type="NCBI Taxonomy" id="3075532"/>
    <lineage>
        <taxon>Bacteria</taxon>
        <taxon>Bacillati</taxon>
        <taxon>Actinomycetota</taxon>
        <taxon>Actinomycetes</taxon>
        <taxon>Kitasatosporales</taxon>
        <taxon>Streptomycetaceae</taxon>
        <taxon>Streptomyces</taxon>
    </lineage>
</organism>
<dbReference type="Pfam" id="PF00550">
    <property type="entry name" value="PP-binding"/>
    <property type="match status" value="1"/>
</dbReference>
<dbReference type="SUPFAM" id="SSF47336">
    <property type="entry name" value="ACP-like"/>
    <property type="match status" value="1"/>
</dbReference>
<gene>
    <name evidence="2" type="ORF">RM779_13005</name>
</gene>
<reference evidence="3" key="1">
    <citation type="submission" date="2023-07" db="EMBL/GenBank/DDBJ databases">
        <title>30 novel species of actinomycetes from the DSMZ collection.</title>
        <authorList>
            <person name="Nouioui I."/>
        </authorList>
    </citation>
    <scope>NUCLEOTIDE SEQUENCE [LARGE SCALE GENOMIC DNA]</scope>
    <source>
        <strain evidence="3">DSM 41886</strain>
    </source>
</reference>
<protein>
    <submittedName>
        <fullName evidence="2">Acyl carrier protein</fullName>
    </submittedName>
</protein>
<sequence>MPASHLSGNDPQHTDALVLSIVDEVTGRGPLRPTDSFYDIGGTSLEAIRICLRVGREAGVEVGPEDLLGCDDLAAFIALVSAARTDR</sequence>
<dbReference type="InterPro" id="IPR036736">
    <property type="entry name" value="ACP-like_sf"/>
</dbReference>
<evidence type="ECO:0000259" key="1">
    <source>
        <dbReference type="PROSITE" id="PS50075"/>
    </source>
</evidence>
<dbReference type="EMBL" id="JAVREV010000006">
    <property type="protein sequence ID" value="MDT0443504.1"/>
    <property type="molecule type" value="Genomic_DNA"/>
</dbReference>
<accession>A0ABU2S6M9</accession>
<name>A0ABU2S6M9_9ACTN</name>
<comment type="caution">
    <text evidence="2">The sequence shown here is derived from an EMBL/GenBank/DDBJ whole genome shotgun (WGS) entry which is preliminary data.</text>
</comment>
<dbReference type="PROSITE" id="PS50075">
    <property type="entry name" value="CARRIER"/>
    <property type="match status" value="1"/>
</dbReference>
<dbReference type="RefSeq" id="WP_311617853.1">
    <property type="nucleotide sequence ID" value="NZ_JAVREV010000006.1"/>
</dbReference>
<keyword evidence="3" id="KW-1185">Reference proteome</keyword>